<accession>A0A6J8D7W7</accession>
<keyword evidence="1" id="KW-0812">Transmembrane</keyword>
<dbReference type="PANTHER" id="PTHR14905">
    <property type="entry name" value="NG37"/>
    <property type="match status" value="1"/>
</dbReference>
<dbReference type="EMBL" id="CACVKT020006832">
    <property type="protein sequence ID" value="CAC5403751.1"/>
    <property type="molecule type" value="Genomic_DNA"/>
</dbReference>
<evidence type="ECO:0000313" key="2">
    <source>
        <dbReference type="EMBL" id="CAC5403751.1"/>
    </source>
</evidence>
<dbReference type="InterPro" id="IPR052577">
    <property type="entry name" value="VWA7"/>
</dbReference>
<name>A0A6J8D7W7_MYTCO</name>
<feature type="transmembrane region" description="Helical" evidence="1">
    <location>
        <begin position="443"/>
        <end position="466"/>
    </location>
</feature>
<keyword evidence="1" id="KW-1133">Transmembrane helix</keyword>
<dbReference type="OrthoDB" id="5985519at2759"/>
<proteinExistence type="predicted"/>
<protein>
    <submittedName>
        <fullName evidence="2">Uncharacterized protein</fullName>
    </submittedName>
</protein>
<evidence type="ECO:0000313" key="3">
    <source>
        <dbReference type="Proteomes" id="UP000507470"/>
    </source>
</evidence>
<reference evidence="2 3" key="1">
    <citation type="submission" date="2020-06" db="EMBL/GenBank/DDBJ databases">
        <authorList>
            <person name="Li R."/>
            <person name="Bekaert M."/>
        </authorList>
    </citation>
    <scope>NUCLEOTIDE SEQUENCE [LARGE SCALE GENOMIC DNA]</scope>
    <source>
        <strain evidence="3">wild</strain>
    </source>
</reference>
<dbReference type="PANTHER" id="PTHR14905:SF7">
    <property type="entry name" value="VON WILLEBRAND FACTOR A DOMAIN-CONTAINING PROTEIN 7"/>
    <property type="match status" value="1"/>
</dbReference>
<dbReference type="AlphaFoldDB" id="A0A6J8D7W7"/>
<keyword evidence="3" id="KW-1185">Reference proteome</keyword>
<dbReference type="Proteomes" id="UP000507470">
    <property type="component" value="Unassembled WGS sequence"/>
</dbReference>
<keyword evidence="1" id="KW-0472">Membrane</keyword>
<evidence type="ECO:0000256" key="1">
    <source>
        <dbReference type="SAM" id="Phobius"/>
    </source>
</evidence>
<organism evidence="2 3">
    <name type="scientific">Mytilus coruscus</name>
    <name type="common">Sea mussel</name>
    <dbReference type="NCBI Taxonomy" id="42192"/>
    <lineage>
        <taxon>Eukaryota</taxon>
        <taxon>Metazoa</taxon>
        <taxon>Spiralia</taxon>
        <taxon>Lophotrochozoa</taxon>
        <taxon>Mollusca</taxon>
        <taxon>Bivalvia</taxon>
        <taxon>Autobranchia</taxon>
        <taxon>Pteriomorphia</taxon>
        <taxon>Mytilida</taxon>
        <taxon>Mytiloidea</taxon>
        <taxon>Mytilidae</taxon>
        <taxon>Mytilinae</taxon>
        <taxon>Mytilus</taxon>
    </lineage>
</organism>
<sequence>MTNANRGSCVMLYTDADPKDRGLLSQVRALIISKNLHLLSFITGSCSGALSKPDMHFKCATGKENHRKRREVLDDSFYELLGGDTFIVPDRKISEPLDTILEHNMGLKHVTTWKATLSNDDLDIFIDVHIQAFTIEIKGPRASPKSALKNPSGSNVVYTGDNNIDDLGKSTYKISIIHPVAGTWSIENTPSETWTVTVKLQGSITFMQYFLEDVYGTLLPIMGSSPLSESNVTLKVDVEGLKEEDSVLYVHLLDNSRQEIESYNLTYYEEAGEMIGMAPIQIPDQPFKVMIHGSSEGSDYRRELADVITPSSAELIFEKNEVAVYTWKITNFTIRVVNTGSSEGRYQLKLTDTSGFISSSPLITYVTIKSKSSKDVSVHLQGKLSSKTSGSCCTPKFTLFLIDNEYLQADRTFDFTDGNIFITSDTLKVNTNSEEHQGFTTTAFYGVIGGIVAALLTVVIIVVIWFNCKTSRNVGMQFSDTKENVQNNCQRMNRAYLQYFAK</sequence>
<gene>
    <name evidence="2" type="ORF">MCOR_37619</name>
</gene>